<protein>
    <submittedName>
        <fullName evidence="2">DUF559 domain-containing protein</fullName>
    </submittedName>
</protein>
<sequence>MTRRKSLPPQLRTGPLSVEAARELGVSRGRLRASDLEMPFRGVRAPSAMVVEPLQRAQALATVLPPGQFFSHQTAALIWGMPLPWSLAKDVVVHVAAFKPNRPTRRAGVVAHHLTPGTATTRRSRGLPVTSPETTWVQLAPVLNLYDLVAVGDFILRGTDELAKYGYSPAYTPLATVAELESATSLCRRAGVAKLRDALGRVRDKVESPRETRLRLTLIDRGLPEPEINSEIYSAAGKFLARADLSYPDFKVIVEFDGEQHRQSRYQFDRDIDRISALEENGWRVIRIRESLLRDNPGEVARRVRVALLQRGWTPSA</sequence>
<dbReference type="OrthoDB" id="3173471at2"/>
<dbReference type="RefSeq" id="WP_121660035.1">
    <property type="nucleotide sequence ID" value="NZ_BMEK01000003.1"/>
</dbReference>
<dbReference type="Proteomes" id="UP000282460">
    <property type="component" value="Unassembled WGS sequence"/>
</dbReference>
<reference evidence="2 3" key="1">
    <citation type="submission" date="2018-10" db="EMBL/GenBank/DDBJ databases">
        <authorList>
            <person name="Li J."/>
        </authorList>
    </citation>
    <scope>NUCLEOTIDE SEQUENCE [LARGE SCALE GENOMIC DNA]</scope>
    <source>
        <strain evidence="2 3">ZD1-4</strain>
    </source>
</reference>
<keyword evidence="3" id="KW-1185">Reference proteome</keyword>
<gene>
    <name evidence="2" type="ORF">D9V28_12330</name>
</gene>
<proteinExistence type="predicted"/>
<dbReference type="AlphaFoldDB" id="A0A3L7J049"/>
<feature type="domain" description="DUF559" evidence="1">
    <location>
        <begin position="249"/>
        <end position="306"/>
    </location>
</feature>
<accession>A0A3L7J049</accession>
<dbReference type="InterPro" id="IPR011335">
    <property type="entry name" value="Restrct_endonuc-II-like"/>
</dbReference>
<dbReference type="EMBL" id="RCWJ01000003">
    <property type="protein sequence ID" value="RLQ82732.1"/>
    <property type="molecule type" value="Genomic_DNA"/>
</dbReference>
<dbReference type="SUPFAM" id="SSF52980">
    <property type="entry name" value="Restriction endonuclease-like"/>
    <property type="match status" value="1"/>
</dbReference>
<dbReference type="Pfam" id="PF04480">
    <property type="entry name" value="DUF559"/>
    <property type="match status" value="1"/>
</dbReference>
<evidence type="ECO:0000313" key="3">
    <source>
        <dbReference type="Proteomes" id="UP000282460"/>
    </source>
</evidence>
<dbReference type="InterPro" id="IPR007569">
    <property type="entry name" value="DUF559"/>
</dbReference>
<comment type="caution">
    <text evidence="2">The sequence shown here is derived from an EMBL/GenBank/DDBJ whole genome shotgun (WGS) entry which is preliminary data.</text>
</comment>
<organism evidence="2 3">
    <name type="scientific">Mycetocola zhadangensis</name>
    <dbReference type="NCBI Taxonomy" id="1164595"/>
    <lineage>
        <taxon>Bacteria</taxon>
        <taxon>Bacillati</taxon>
        <taxon>Actinomycetota</taxon>
        <taxon>Actinomycetes</taxon>
        <taxon>Micrococcales</taxon>
        <taxon>Microbacteriaceae</taxon>
        <taxon>Mycetocola</taxon>
    </lineage>
</organism>
<name>A0A3L7J049_9MICO</name>
<evidence type="ECO:0000259" key="1">
    <source>
        <dbReference type="Pfam" id="PF04480"/>
    </source>
</evidence>
<evidence type="ECO:0000313" key="2">
    <source>
        <dbReference type="EMBL" id="RLQ82732.1"/>
    </source>
</evidence>
<dbReference type="Gene3D" id="3.40.960.10">
    <property type="entry name" value="VSR Endonuclease"/>
    <property type="match status" value="1"/>
</dbReference>